<comment type="caution">
    <text evidence="1">The sequence shown here is derived from an EMBL/GenBank/DDBJ whole genome shotgun (WGS) entry which is preliminary data.</text>
</comment>
<name>A0AAE1DSE6_9GAST</name>
<organism evidence="1 2">
    <name type="scientific">Elysia crispata</name>
    <name type="common">lettuce slug</name>
    <dbReference type="NCBI Taxonomy" id="231223"/>
    <lineage>
        <taxon>Eukaryota</taxon>
        <taxon>Metazoa</taxon>
        <taxon>Spiralia</taxon>
        <taxon>Lophotrochozoa</taxon>
        <taxon>Mollusca</taxon>
        <taxon>Gastropoda</taxon>
        <taxon>Heterobranchia</taxon>
        <taxon>Euthyneura</taxon>
        <taxon>Panpulmonata</taxon>
        <taxon>Sacoglossa</taxon>
        <taxon>Placobranchoidea</taxon>
        <taxon>Plakobranchidae</taxon>
        <taxon>Elysia</taxon>
    </lineage>
</organism>
<dbReference type="EMBL" id="JAWDGP010002791">
    <property type="protein sequence ID" value="KAK3779953.1"/>
    <property type="molecule type" value="Genomic_DNA"/>
</dbReference>
<reference evidence="1" key="1">
    <citation type="journal article" date="2023" name="G3 (Bethesda)">
        <title>A reference genome for the long-term kleptoplast-retaining sea slug Elysia crispata morphotype clarki.</title>
        <authorList>
            <person name="Eastman K.E."/>
            <person name="Pendleton A.L."/>
            <person name="Shaikh M.A."/>
            <person name="Suttiyut T."/>
            <person name="Ogas R."/>
            <person name="Tomko P."/>
            <person name="Gavelis G."/>
            <person name="Widhalm J.R."/>
            <person name="Wisecaver J.H."/>
        </authorList>
    </citation>
    <scope>NUCLEOTIDE SEQUENCE</scope>
    <source>
        <strain evidence="1">ECLA1</strain>
    </source>
</reference>
<protein>
    <submittedName>
        <fullName evidence="1">Uncharacterized protein</fullName>
    </submittedName>
</protein>
<evidence type="ECO:0000313" key="1">
    <source>
        <dbReference type="EMBL" id="KAK3779953.1"/>
    </source>
</evidence>
<keyword evidence="2" id="KW-1185">Reference proteome</keyword>
<dbReference type="AlphaFoldDB" id="A0AAE1DSE6"/>
<proteinExistence type="predicted"/>
<accession>A0AAE1DSE6</accession>
<dbReference type="Proteomes" id="UP001283361">
    <property type="component" value="Unassembled WGS sequence"/>
</dbReference>
<sequence length="117" mass="13050">MCGGNKYGNFTENIGSGFVGSSPGDGATILFNGWHWCGENKYGHLTAENIGSYFVGSSPEDGSRILFNGKTWYEAEMKINERHGDLIHWMDKSFVGTVGWKERDKGKKKRLKRRVGG</sequence>
<gene>
    <name evidence="1" type="ORF">RRG08_057918</name>
</gene>
<evidence type="ECO:0000313" key="2">
    <source>
        <dbReference type="Proteomes" id="UP001283361"/>
    </source>
</evidence>